<protein>
    <submittedName>
        <fullName evidence="1">Uncharacterized protein</fullName>
    </submittedName>
</protein>
<dbReference type="Proteomes" id="UP000555838">
    <property type="component" value="Unassembled WGS sequence"/>
</dbReference>
<dbReference type="InterPro" id="IPR006951">
    <property type="entry name" value="DUF643"/>
</dbReference>
<reference evidence="1 2" key="1">
    <citation type="submission" date="2020-08" db="EMBL/GenBank/DDBJ databases">
        <title>Genomic Encyclopedia of Type Strains, Phase IV (KMG-IV): sequencing the most valuable type-strain genomes for metagenomic binning, comparative biology and taxonomic classification.</title>
        <authorList>
            <person name="Goeker M."/>
        </authorList>
    </citation>
    <scope>NUCLEOTIDE SEQUENCE [LARGE SCALE GENOMIC DNA]</scope>
    <source>
        <strain evidence="1 2">DSM 24625</strain>
    </source>
</reference>
<dbReference type="Pfam" id="PF04867">
    <property type="entry name" value="DUF643"/>
    <property type="match status" value="1"/>
</dbReference>
<proteinExistence type="predicted"/>
<organism evidence="1 2">
    <name type="scientific">Borreliella yangtzensis</name>
    <dbReference type="NCBI Taxonomy" id="683292"/>
    <lineage>
        <taxon>Bacteria</taxon>
        <taxon>Pseudomonadati</taxon>
        <taxon>Spirochaetota</taxon>
        <taxon>Spirochaetia</taxon>
        <taxon>Spirochaetales</taxon>
        <taxon>Borreliaceae</taxon>
        <taxon>Borreliella</taxon>
    </lineage>
</organism>
<evidence type="ECO:0000313" key="1">
    <source>
        <dbReference type="EMBL" id="MBB6043652.1"/>
    </source>
</evidence>
<dbReference type="RefSeq" id="WP_235684958.1">
    <property type="nucleotide sequence ID" value="NZ_CP179660.1"/>
</dbReference>
<evidence type="ECO:0000313" key="2">
    <source>
        <dbReference type="Proteomes" id="UP000555838"/>
    </source>
</evidence>
<keyword evidence="2" id="KW-1185">Reference proteome</keyword>
<name>A0ABR6PBJ4_9SPIR</name>
<gene>
    <name evidence="1" type="ORF">HNP68_001274</name>
</gene>
<accession>A0ABR6PBJ4</accession>
<dbReference type="EMBL" id="JACHFG010000034">
    <property type="protein sequence ID" value="MBB6043652.1"/>
    <property type="molecule type" value="Genomic_DNA"/>
</dbReference>
<sequence length="154" mass="18700">MMHVNKVFDFYNVLDNLTKRERNSAYEAINEPLEPVKEFIKGVLKDRYLIEKYRSSKNVEINYSYKEGMLEKCLGKLEEDKYASVNFLLFVNKIFYKIIRKVSKRNQPYAIEEFKDMLFMSVHYYDKGIFTSNNFMNEMKNFYKLIRSRFLKIQ</sequence>
<comment type="caution">
    <text evidence="1">The sequence shown here is derived from an EMBL/GenBank/DDBJ whole genome shotgun (WGS) entry which is preliminary data.</text>
</comment>